<dbReference type="AlphaFoldDB" id="A0ABD0T0G0"/>
<keyword evidence="1" id="KW-0175">Coiled coil</keyword>
<name>A0ABD0T0G0_LOXSC</name>
<sequence length="440" mass="51507">MPKTTFKKHERTVQDFGNRNPFDIPNCKRFFTKSRGFIKAKPEPFIMSEPHTICDVDHTFYKIIEGRPLRQLDDIKVYMRNIRDITLFKANAAYLKDQIIQIDTSFAFEYNEYTAIERLFTTCKDSFVKFAKESYTNAKHIQQLAEDIARQVDEVTEELESLSFRYVAVRNKVGVILVIFDTLSMYRQFLDSLSPVWWREKHVPGYDEKSLSAMVSQHVSNVKLTADVEAKLFFKKPKQISVVFDNLRRQCLTYMQIEAISSSLVSSVVKAKNVLKAQAMEEIDELQYLVGTYREYVKFMEVKEEEAKVKFQRVLINEFQALFCSYDSSKLFTCLQYTNTQVFHGPEDPKDDIKTMMLHLEREYMELTSALDSLNQVVVKEATNDFFSEDLKMMRRAHKAQRDLKECAILSNALNKSFQPPKWRHKTRETTGVSTNRLVK</sequence>
<comment type="caution">
    <text evidence="3">The sequence shown here is derived from an EMBL/GenBank/DDBJ whole genome shotgun (WGS) entry which is preliminary data.</text>
</comment>
<evidence type="ECO:0000256" key="2">
    <source>
        <dbReference type="SAM" id="MobiDB-lite"/>
    </source>
</evidence>
<accession>A0ABD0T0G0</accession>
<dbReference type="EMBL" id="JBEDNZ010000012">
    <property type="protein sequence ID" value="KAL0831478.1"/>
    <property type="molecule type" value="Genomic_DNA"/>
</dbReference>
<reference evidence="3 4" key="1">
    <citation type="submission" date="2024-06" db="EMBL/GenBank/DDBJ databases">
        <title>A chromosome-level genome assembly of beet webworm, Loxostege sticticalis.</title>
        <authorList>
            <person name="Zhang Y."/>
        </authorList>
    </citation>
    <scope>NUCLEOTIDE SEQUENCE [LARGE SCALE GENOMIC DNA]</scope>
    <source>
        <strain evidence="3">AQ028</strain>
        <tissue evidence="3">Male pupae</tissue>
    </source>
</reference>
<feature type="coiled-coil region" evidence="1">
    <location>
        <begin position="138"/>
        <end position="165"/>
    </location>
</feature>
<dbReference type="Proteomes" id="UP001549921">
    <property type="component" value="Unassembled WGS sequence"/>
</dbReference>
<protein>
    <submittedName>
        <fullName evidence="3">Uncharacterized protein</fullName>
    </submittedName>
</protein>
<evidence type="ECO:0000313" key="4">
    <source>
        <dbReference type="Proteomes" id="UP001549921"/>
    </source>
</evidence>
<feature type="compositionally biased region" description="Polar residues" evidence="2">
    <location>
        <begin position="430"/>
        <end position="440"/>
    </location>
</feature>
<organism evidence="3 4">
    <name type="scientific">Loxostege sticticalis</name>
    <name type="common">Beet webworm moth</name>
    <dbReference type="NCBI Taxonomy" id="481309"/>
    <lineage>
        <taxon>Eukaryota</taxon>
        <taxon>Metazoa</taxon>
        <taxon>Ecdysozoa</taxon>
        <taxon>Arthropoda</taxon>
        <taxon>Hexapoda</taxon>
        <taxon>Insecta</taxon>
        <taxon>Pterygota</taxon>
        <taxon>Neoptera</taxon>
        <taxon>Endopterygota</taxon>
        <taxon>Lepidoptera</taxon>
        <taxon>Glossata</taxon>
        <taxon>Ditrysia</taxon>
        <taxon>Pyraloidea</taxon>
        <taxon>Crambidae</taxon>
        <taxon>Pyraustinae</taxon>
        <taxon>Loxostege</taxon>
    </lineage>
</organism>
<evidence type="ECO:0000313" key="3">
    <source>
        <dbReference type="EMBL" id="KAL0831478.1"/>
    </source>
</evidence>
<gene>
    <name evidence="3" type="ORF">ABMA28_002278</name>
</gene>
<proteinExistence type="predicted"/>
<evidence type="ECO:0000256" key="1">
    <source>
        <dbReference type="SAM" id="Coils"/>
    </source>
</evidence>
<feature type="region of interest" description="Disordered" evidence="2">
    <location>
        <begin position="420"/>
        <end position="440"/>
    </location>
</feature>